<keyword evidence="5 7" id="KW-0342">GTP-binding</keyword>
<dbReference type="CDD" id="cd01850">
    <property type="entry name" value="CDC_Septin"/>
    <property type="match status" value="1"/>
</dbReference>
<evidence type="ECO:0000256" key="5">
    <source>
        <dbReference type="ARBA" id="ARBA00023134"/>
    </source>
</evidence>
<organism evidence="11 12">
    <name type="scientific">Steinernema carpocapsae</name>
    <name type="common">Entomopathogenic nematode</name>
    <dbReference type="NCBI Taxonomy" id="34508"/>
    <lineage>
        <taxon>Eukaryota</taxon>
        <taxon>Metazoa</taxon>
        <taxon>Ecdysozoa</taxon>
        <taxon>Nematoda</taxon>
        <taxon>Chromadorea</taxon>
        <taxon>Rhabditida</taxon>
        <taxon>Tylenchina</taxon>
        <taxon>Panagrolaimomorpha</taxon>
        <taxon>Strongyloidoidea</taxon>
        <taxon>Steinernematidae</taxon>
        <taxon>Steinernema</taxon>
    </lineage>
</organism>
<keyword evidence="3 7" id="KW-0547">Nucleotide-binding</keyword>
<dbReference type="GO" id="GO:0005856">
    <property type="term" value="C:cytoskeleton"/>
    <property type="evidence" value="ECO:0007669"/>
    <property type="project" value="UniProtKB-SubCell"/>
</dbReference>
<dbReference type="AlphaFoldDB" id="A0A4U5NHX5"/>
<dbReference type="InterPro" id="IPR030379">
    <property type="entry name" value="G_SEPTIN_dom"/>
</dbReference>
<keyword evidence="2" id="KW-0963">Cytoplasm</keyword>
<evidence type="ECO:0000313" key="11">
    <source>
        <dbReference type="EMBL" id="TKR82416.1"/>
    </source>
</evidence>
<evidence type="ECO:0000313" key="12">
    <source>
        <dbReference type="Proteomes" id="UP000298663"/>
    </source>
</evidence>
<dbReference type="SUPFAM" id="SSF52540">
    <property type="entry name" value="P-loop containing nucleoside triphosphate hydrolases"/>
    <property type="match status" value="1"/>
</dbReference>
<dbReference type="EMBL" id="AZBU02000004">
    <property type="protein sequence ID" value="TKR82416.1"/>
    <property type="molecule type" value="Genomic_DNA"/>
</dbReference>
<proteinExistence type="inferred from homology"/>
<comment type="caution">
    <text evidence="11">The sequence shown here is derived from an EMBL/GenBank/DDBJ whole genome shotgun (WGS) entry which is preliminary data.</text>
</comment>
<evidence type="ECO:0000259" key="10">
    <source>
        <dbReference type="PROSITE" id="PS51719"/>
    </source>
</evidence>
<dbReference type="Pfam" id="PF00735">
    <property type="entry name" value="Septin"/>
    <property type="match status" value="1"/>
</dbReference>
<dbReference type="Gene3D" id="3.40.50.300">
    <property type="entry name" value="P-loop containing nucleotide triphosphate hydrolases"/>
    <property type="match status" value="1"/>
</dbReference>
<evidence type="ECO:0000256" key="2">
    <source>
        <dbReference type="ARBA" id="ARBA00022490"/>
    </source>
</evidence>
<dbReference type="PANTHER" id="PTHR18884">
    <property type="entry name" value="SEPTIN"/>
    <property type="match status" value="1"/>
</dbReference>
<evidence type="ECO:0000256" key="6">
    <source>
        <dbReference type="ARBA" id="ARBA00023212"/>
    </source>
</evidence>
<dbReference type="InterPro" id="IPR016491">
    <property type="entry name" value="Septin"/>
</dbReference>
<evidence type="ECO:0000256" key="9">
    <source>
        <dbReference type="SAM" id="MobiDB-lite"/>
    </source>
</evidence>
<accession>A0A4U5NHX5</accession>
<evidence type="ECO:0000256" key="4">
    <source>
        <dbReference type="ARBA" id="ARBA00023054"/>
    </source>
</evidence>
<feature type="compositionally biased region" description="Basic and acidic residues" evidence="9">
    <location>
        <begin position="127"/>
        <end position="142"/>
    </location>
</feature>
<evidence type="ECO:0000256" key="3">
    <source>
        <dbReference type="ARBA" id="ARBA00022741"/>
    </source>
</evidence>
<feature type="compositionally biased region" description="Basic and acidic residues" evidence="9">
    <location>
        <begin position="104"/>
        <end position="118"/>
    </location>
</feature>
<dbReference type="InterPro" id="IPR027417">
    <property type="entry name" value="P-loop_NTPase"/>
</dbReference>
<dbReference type="STRING" id="34508.A0A4U5NHX5"/>
<reference evidence="11 12" key="2">
    <citation type="journal article" date="2019" name="G3 (Bethesda)">
        <title>Hybrid Assembly of the Genome of the Entomopathogenic Nematode Steinernema carpocapsae Identifies the X-Chromosome.</title>
        <authorList>
            <person name="Serra L."/>
            <person name="Macchietto M."/>
            <person name="Macias-Munoz A."/>
            <person name="McGill C.J."/>
            <person name="Rodriguez I.M."/>
            <person name="Rodriguez B."/>
            <person name="Murad R."/>
            <person name="Mortazavi A."/>
        </authorList>
    </citation>
    <scope>NUCLEOTIDE SEQUENCE [LARGE SCALE GENOMIC DNA]</scope>
    <source>
        <strain evidence="11 12">ALL</strain>
    </source>
</reference>
<reference evidence="11 12" key="1">
    <citation type="journal article" date="2015" name="Genome Biol.">
        <title>Comparative genomics of Steinernema reveals deeply conserved gene regulatory networks.</title>
        <authorList>
            <person name="Dillman A.R."/>
            <person name="Macchietto M."/>
            <person name="Porter C.F."/>
            <person name="Rogers A."/>
            <person name="Williams B."/>
            <person name="Antoshechkin I."/>
            <person name="Lee M.M."/>
            <person name="Goodwin Z."/>
            <person name="Lu X."/>
            <person name="Lewis E.E."/>
            <person name="Goodrich-Blair H."/>
            <person name="Stock S.P."/>
            <person name="Adams B.J."/>
            <person name="Sternberg P.W."/>
            <person name="Mortazavi A."/>
        </authorList>
    </citation>
    <scope>NUCLEOTIDE SEQUENCE [LARGE SCALE GENOMIC DNA]</scope>
    <source>
        <strain evidence="11 12">ALL</strain>
    </source>
</reference>
<keyword evidence="12" id="KW-1185">Reference proteome</keyword>
<name>A0A4U5NHX5_STECR</name>
<dbReference type="Proteomes" id="UP000298663">
    <property type="component" value="Unassembled WGS sequence"/>
</dbReference>
<keyword evidence="4 8" id="KW-0175">Coiled coil</keyword>
<comment type="subcellular location">
    <subcellularLocation>
        <location evidence="1">Cytoplasm</location>
        <location evidence="1">Cytoskeleton</location>
    </subcellularLocation>
</comment>
<gene>
    <name evidence="11" type="ORF">L596_016145</name>
</gene>
<evidence type="ECO:0000256" key="1">
    <source>
        <dbReference type="ARBA" id="ARBA00004245"/>
    </source>
</evidence>
<feature type="coiled-coil region" evidence="8">
    <location>
        <begin position="569"/>
        <end position="596"/>
    </location>
</feature>
<dbReference type="OrthoDB" id="416553at2759"/>
<feature type="domain" description="Septin-type G" evidence="10">
    <location>
        <begin position="238"/>
        <end position="505"/>
    </location>
</feature>
<dbReference type="FunFam" id="3.40.50.300:FF:002048">
    <property type="entry name" value="Septin 6"/>
    <property type="match status" value="1"/>
</dbReference>
<comment type="similarity">
    <text evidence="7">Belongs to the TRAFAC class TrmE-Era-EngA-EngB-Septin-like GTPase superfamily. Septin GTPase family.</text>
</comment>
<dbReference type="GO" id="GO:0005525">
    <property type="term" value="F:GTP binding"/>
    <property type="evidence" value="ECO:0007669"/>
    <property type="project" value="UniProtKB-KW"/>
</dbReference>
<keyword evidence="6" id="KW-0206">Cytoskeleton</keyword>
<feature type="region of interest" description="Disordered" evidence="9">
    <location>
        <begin position="90"/>
        <end position="156"/>
    </location>
</feature>
<protein>
    <recommendedName>
        <fullName evidence="10">Septin-type G domain-containing protein</fullName>
    </recommendedName>
</protein>
<evidence type="ECO:0000256" key="8">
    <source>
        <dbReference type="SAM" id="Coils"/>
    </source>
</evidence>
<sequence length="605" mass="68486">MEEKMPGDETSQSERRKVSALCQNFELLLNKKTTKTAPSASVSNSLLDLSSATNQHVSTVPIGTHTTRIPISASSSTSAIPIYTVLSGRLPEEPKTSSNPPLVKQERQESISESEVHSDSSGSCDIIESKDFDTVSEDKENENSVENPEEAEEQKTSMVGVMEAKKMFQKAPANPPPPVPSHSKPSVADTISLNGSIKNAAHCAVLDIDDGHPATLKLNGFVGFDSLPYQLVEKCNGQGFQFNLMCVGETGMGKTTLIESLFNMKLEFEPCNHELKTVELRSKTCEVSEGNVHVKLKIVETAGFGDQLDKDKSAKVIVDYINDQFEKYLIEELKVKRDLAYFDDSRIHACLYFISPTGHGLKALDVVTMRELAKRVNVIPVIAKADTTCKDELVRFKQKILDELRSHNITIYQFPTDDDTVRQSNEELNKLMPYAVVGSTDFVTKENGKSVRARKYPWGIVEVENEEHCDFVKLREAVLRINVDSLRERTHTQLYEGYRRDRLREMKLGDGDAGLKMMESLQIRQSDYKERNSRLEKEYNEEFINRVSRKEEELKGRDEMLATRHKEMQEKFHAEMDALDRQIATLLEEKHKLETRTLSKKKDRK</sequence>
<evidence type="ECO:0000256" key="7">
    <source>
        <dbReference type="RuleBase" id="RU004560"/>
    </source>
</evidence>
<dbReference type="PROSITE" id="PS51719">
    <property type="entry name" value="G_SEPTIN"/>
    <property type="match status" value="1"/>
</dbReference>